<dbReference type="EMBL" id="KN832880">
    <property type="protein sequence ID" value="KIM98744.1"/>
    <property type="molecule type" value="Genomic_DNA"/>
</dbReference>
<evidence type="ECO:0000313" key="2">
    <source>
        <dbReference type="Proteomes" id="UP000054321"/>
    </source>
</evidence>
<dbReference type="OrthoDB" id="5030973at2759"/>
<dbReference type="HOGENOM" id="CLU_2038728_0_0_1"/>
<name>A0A0C3H622_OIDMZ</name>
<proteinExistence type="predicted"/>
<dbReference type="AlphaFoldDB" id="A0A0C3H622"/>
<dbReference type="InParanoid" id="A0A0C3H622"/>
<accession>A0A0C3H622</accession>
<dbReference type="Proteomes" id="UP000054321">
    <property type="component" value="Unassembled WGS sequence"/>
</dbReference>
<sequence length="121" mass="13808">MWLKGFTDSDDRHHADNAVVWDIQENSAQKSGILHRFPAAVVAKMPKEPAYPMKLTVLVTPTMAFTINPIRLFQKRDDGAYLDRCTAKGQPFAEGLDFHDPKFPWDEVVKMPEEYSDQLVS</sequence>
<organism evidence="1 2">
    <name type="scientific">Oidiodendron maius (strain Zn)</name>
    <dbReference type="NCBI Taxonomy" id="913774"/>
    <lineage>
        <taxon>Eukaryota</taxon>
        <taxon>Fungi</taxon>
        <taxon>Dikarya</taxon>
        <taxon>Ascomycota</taxon>
        <taxon>Pezizomycotina</taxon>
        <taxon>Leotiomycetes</taxon>
        <taxon>Leotiomycetes incertae sedis</taxon>
        <taxon>Myxotrichaceae</taxon>
        <taxon>Oidiodendron</taxon>
    </lineage>
</organism>
<reference evidence="2" key="2">
    <citation type="submission" date="2015-01" db="EMBL/GenBank/DDBJ databases">
        <title>Evolutionary Origins and Diversification of the Mycorrhizal Mutualists.</title>
        <authorList>
            <consortium name="DOE Joint Genome Institute"/>
            <consortium name="Mycorrhizal Genomics Consortium"/>
            <person name="Kohler A."/>
            <person name="Kuo A."/>
            <person name="Nagy L.G."/>
            <person name="Floudas D."/>
            <person name="Copeland A."/>
            <person name="Barry K.W."/>
            <person name="Cichocki N."/>
            <person name="Veneault-Fourrey C."/>
            <person name="LaButti K."/>
            <person name="Lindquist E.A."/>
            <person name="Lipzen A."/>
            <person name="Lundell T."/>
            <person name="Morin E."/>
            <person name="Murat C."/>
            <person name="Riley R."/>
            <person name="Ohm R."/>
            <person name="Sun H."/>
            <person name="Tunlid A."/>
            <person name="Henrissat B."/>
            <person name="Grigoriev I.V."/>
            <person name="Hibbett D.S."/>
            <person name="Martin F."/>
        </authorList>
    </citation>
    <scope>NUCLEOTIDE SEQUENCE [LARGE SCALE GENOMIC DNA]</scope>
    <source>
        <strain evidence="2">Zn</strain>
    </source>
</reference>
<gene>
    <name evidence="1" type="ORF">OIDMADRAFT_20155</name>
</gene>
<evidence type="ECO:0000313" key="1">
    <source>
        <dbReference type="EMBL" id="KIM98744.1"/>
    </source>
</evidence>
<protein>
    <submittedName>
        <fullName evidence="1">Uncharacterized protein</fullName>
    </submittedName>
</protein>
<reference evidence="1 2" key="1">
    <citation type="submission" date="2014-04" db="EMBL/GenBank/DDBJ databases">
        <authorList>
            <consortium name="DOE Joint Genome Institute"/>
            <person name="Kuo A."/>
            <person name="Martino E."/>
            <person name="Perotto S."/>
            <person name="Kohler A."/>
            <person name="Nagy L.G."/>
            <person name="Floudas D."/>
            <person name="Copeland A."/>
            <person name="Barry K.W."/>
            <person name="Cichocki N."/>
            <person name="Veneault-Fourrey C."/>
            <person name="LaButti K."/>
            <person name="Lindquist E.A."/>
            <person name="Lipzen A."/>
            <person name="Lundell T."/>
            <person name="Morin E."/>
            <person name="Murat C."/>
            <person name="Sun H."/>
            <person name="Tunlid A."/>
            <person name="Henrissat B."/>
            <person name="Grigoriev I.V."/>
            <person name="Hibbett D.S."/>
            <person name="Martin F."/>
            <person name="Nordberg H.P."/>
            <person name="Cantor M.N."/>
            <person name="Hua S.X."/>
        </authorList>
    </citation>
    <scope>NUCLEOTIDE SEQUENCE [LARGE SCALE GENOMIC DNA]</scope>
    <source>
        <strain evidence="1 2">Zn</strain>
    </source>
</reference>
<keyword evidence="2" id="KW-1185">Reference proteome</keyword>